<evidence type="ECO:0000259" key="5">
    <source>
        <dbReference type="PROSITE" id="PS50011"/>
    </source>
</evidence>
<dbReference type="PANTHER" id="PTHR47973">
    <property type="entry name" value="CYSTEINE-RICH RECEPTOR-LIKE PROTEIN KINASE 3"/>
    <property type="match status" value="1"/>
</dbReference>
<proteinExistence type="predicted"/>
<dbReference type="InterPro" id="IPR011009">
    <property type="entry name" value="Kinase-like_dom_sf"/>
</dbReference>
<dbReference type="Gene3D" id="1.10.510.10">
    <property type="entry name" value="Transferase(Phosphotransferase) domain 1"/>
    <property type="match status" value="1"/>
</dbReference>
<dbReference type="InterPro" id="IPR000719">
    <property type="entry name" value="Prot_kinase_dom"/>
</dbReference>
<feature type="domain" description="Protein kinase" evidence="5">
    <location>
        <begin position="1"/>
        <end position="143"/>
    </location>
</feature>
<gene>
    <name evidence="6" type="ORF">CEPIT_LOCUS10419</name>
    <name evidence="7" type="ORF">CEPIT_LOCUS24573</name>
</gene>
<evidence type="ECO:0000313" key="7">
    <source>
        <dbReference type="EMBL" id="CAH9122582.1"/>
    </source>
</evidence>
<keyword evidence="4" id="KW-0067">ATP-binding</keyword>
<evidence type="ECO:0000256" key="4">
    <source>
        <dbReference type="ARBA" id="ARBA00022840"/>
    </source>
</evidence>
<accession>A0AAV0CXY2</accession>
<evidence type="ECO:0000313" key="6">
    <source>
        <dbReference type="EMBL" id="CAH9088295.1"/>
    </source>
</evidence>
<dbReference type="EMBL" id="CAMAPF010000926">
    <property type="protein sequence ID" value="CAH9122582.1"/>
    <property type="molecule type" value="Genomic_DNA"/>
</dbReference>
<dbReference type="GO" id="GO:0005524">
    <property type="term" value="F:ATP binding"/>
    <property type="evidence" value="ECO:0007669"/>
    <property type="project" value="UniProtKB-KW"/>
</dbReference>
<name>A0AAV0CXY2_9ASTE</name>
<keyword evidence="1" id="KW-0808">Transferase</keyword>
<dbReference type="PROSITE" id="PS50011">
    <property type="entry name" value="PROTEIN_KINASE_DOM"/>
    <property type="match status" value="1"/>
</dbReference>
<evidence type="ECO:0000256" key="1">
    <source>
        <dbReference type="ARBA" id="ARBA00022679"/>
    </source>
</evidence>
<dbReference type="EMBL" id="CAMAPF010000059">
    <property type="protein sequence ID" value="CAH9088295.1"/>
    <property type="molecule type" value="Genomic_DNA"/>
</dbReference>
<evidence type="ECO:0000256" key="3">
    <source>
        <dbReference type="ARBA" id="ARBA00022777"/>
    </source>
</evidence>
<dbReference type="Pfam" id="PF07714">
    <property type="entry name" value="PK_Tyr_Ser-Thr"/>
    <property type="match status" value="1"/>
</dbReference>
<keyword evidence="8" id="KW-1185">Reference proteome</keyword>
<keyword evidence="2" id="KW-0547">Nucleotide-binding</keyword>
<dbReference type="InterPro" id="IPR052059">
    <property type="entry name" value="CR_Ser/Thr_kinase"/>
</dbReference>
<dbReference type="SUPFAM" id="SSF56112">
    <property type="entry name" value="Protein kinase-like (PK-like)"/>
    <property type="match status" value="1"/>
</dbReference>
<dbReference type="AlphaFoldDB" id="A0AAV0CXY2"/>
<comment type="caution">
    <text evidence="6">The sequence shown here is derived from an EMBL/GenBank/DDBJ whole genome shotgun (WGS) entry which is preliminary data.</text>
</comment>
<reference evidence="6" key="1">
    <citation type="submission" date="2022-07" db="EMBL/GenBank/DDBJ databases">
        <authorList>
            <person name="Macas J."/>
            <person name="Novak P."/>
            <person name="Neumann P."/>
        </authorList>
    </citation>
    <scope>NUCLEOTIDE SEQUENCE</scope>
</reference>
<sequence>MEAVVGDFGLTKWVDVRMTNVTTQVWGTIGHIAPEYLSTGKASEKTDVFGYGIMLLELVTGHHVLDLSFLQDDDENMLLFDHVKKLQSEKKLHVIVDGNLNKDYNLDEVEMMICVALLCTQESPEERPPMSVIVRMLEGEGFSKRWEKWQHVDASRLNEFERLQRQFKWSEDSTYKQKAIEVSGGR</sequence>
<dbReference type="Proteomes" id="UP001152523">
    <property type="component" value="Unassembled WGS sequence"/>
</dbReference>
<keyword evidence="3" id="KW-0418">Kinase</keyword>
<organism evidence="6 8">
    <name type="scientific">Cuscuta epithymum</name>
    <dbReference type="NCBI Taxonomy" id="186058"/>
    <lineage>
        <taxon>Eukaryota</taxon>
        <taxon>Viridiplantae</taxon>
        <taxon>Streptophyta</taxon>
        <taxon>Embryophyta</taxon>
        <taxon>Tracheophyta</taxon>
        <taxon>Spermatophyta</taxon>
        <taxon>Magnoliopsida</taxon>
        <taxon>eudicotyledons</taxon>
        <taxon>Gunneridae</taxon>
        <taxon>Pentapetalae</taxon>
        <taxon>asterids</taxon>
        <taxon>lamiids</taxon>
        <taxon>Solanales</taxon>
        <taxon>Convolvulaceae</taxon>
        <taxon>Cuscuteae</taxon>
        <taxon>Cuscuta</taxon>
        <taxon>Cuscuta subgen. Cuscuta</taxon>
    </lineage>
</organism>
<evidence type="ECO:0000256" key="2">
    <source>
        <dbReference type="ARBA" id="ARBA00022741"/>
    </source>
</evidence>
<dbReference type="GO" id="GO:0004672">
    <property type="term" value="F:protein kinase activity"/>
    <property type="evidence" value="ECO:0007669"/>
    <property type="project" value="InterPro"/>
</dbReference>
<dbReference type="InterPro" id="IPR001245">
    <property type="entry name" value="Ser-Thr/Tyr_kinase_cat_dom"/>
</dbReference>
<evidence type="ECO:0000313" key="8">
    <source>
        <dbReference type="Proteomes" id="UP001152523"/>
    </source>
</evidence>
<protein>
    <recommendedName>
        <fullName evidence="5">Protein kinase domain-containing protein</fullName>
    </recommendedName>
</protein>